<dbReference type="PANTHER" id="PTHR47254">
    <property type="entry name" value="CELL WALL MANNOPROTEIN CIS3-RELATED"/>
    <property type="match status" value="1"/>
</dbReference>
<dbReference type="GO" id="GO:0005199">
    <property type="term" value="F:structural constituent of cell wall"/>
    <property type="evidence" value="ECO:0007669"/>
    <property type="project" value="TreeGrafter"/>
</dbReference>
<evidence type="ECO:0000256" key="6">
    <source>
        <dbReference type="SAM" id="MobiDB-lite"/>
    </source>
</evidence>
<keyword evidence="7" id="KW-0812">Transmembrane</keyword>
<reference evidence="10 11" key="1">
    <citation type="journal article" date="2020" name="Genome Biol. Evol.">
        <title>A new high-quality draft genome assembly of the Chinese cordyceps Ophiocordyceps sinensis.</title>
        <authorList>
            <person name="Shu R."/>
            <person name="Zhang J."/>
            <person name="Meng Q."/>
            <person name="Zhang H."/>
            <person name="Zhou G."/>
            <person name="Li M."/>
            <person name="Wu P."/>
            <person name="Zhao Y."/>
            <person name="Chen C."/>
            <person name="Qin Q."/>
        </authorList>
    </citation>
    <scope>NUCLEOTIDE SEQUENCE [LARGE SCALE GENOMIC DNA]</scope>
    <source>
        <strain evidence="10 11">IOZ07</strain>
    </source>
</reference>
<feature type="domain" description="Cell wall mannoprotein PIR1-like C-terminal" evidence="9">
    <location>
        <begin position="95"/>
        <end position="167"/>
    </location>
</feature>
<feature type="region of interest" description="Disordered" evidence="6">
    <location>
        <begin position="250"/>
        <end position="341"/>
    </location>
</feature>
<dbReference type="PANTHER" id="PTHR47254:SF1">
    <property type="entry name" value="CELL WALL MANNOPROTEIN CIS3-RELATED"/>
    <property type="match status" value="1"/>
</dbReference>
<keyword evidence="11" id="KW-1185">Reference proteome</keyword>
<keyword evidence="2" id="KW-0134">Cell wall</keyword>
<dbReference type="OrthoDB" id="5415592at2759"/>
<evidence type="ECO:0000256" key="2">
    <source>
        <dbReference type="ARBA" id="ARBA00022512"/>
    </source>
</evidence>
<evidence type="ECO:0000256" key="1">
    <source>
        <dbReference type="ARBA" id="ARBA00004191"/>
    </source>
</evidence>
<proteinExistence type="inferred from homology"/>
<evidence type="ECO:0000259" key="9">
    <source>
        <dbReference type="Pfam" id="PF22799"/>
    </source>
</evidence>
<dbReference type="EMBL" id="JAAVMX010000009">
    <property type="protein sequence ID" value="KAF4504445.1"/>
    <property type="molecule type" value="Genomic_DNA"/>
</dbReference>
<keyword evidence="4 8" id="KW-0732">Signal</keyword>
<evidence type="ECO:0000313" key="11">
    <source>
        <dbReference type="Proteomes" id="UP000557566"/>
    </source>
</evidence>
<dbReference type="Pfam" id="PF22799">
    <property type="entry name" value="PIR1-like_C"/>
    <property type="match status" value="1"/>
</dbReference>
<sequence length="366" mass="37701">MAYIVCQGFTMRWTSLAVLAGLAATGSATTDSSGAVLDLVKPSAENPDGCEGSYNGEFQIEVEPLAKETATSDQAPQRRSAGGQGTLVMTLQDSVLKDAQNRTAYIASNYQFQFDAPPQAGSIYTGGFCVLGNGSLALGDTTVLYRCKSGDFHNLYDRHWAPQCDAIRIQVAPLSDAGSQGQTNGHKVVGTSMMATTKVTELADGQPQVIQTQVPVPICQIGDGQIQAHTTPCADAPAITSVAPAINPVVQIPDGQPQAHPEPPVSQDNAGTPLVPPPQATETGSPNEEPAPPPVVAPTPTPPPEASSAAPQLETSTRAAPEQPQAPSSSPSTVPVRAGANMATPGSAVSLIAAVVGLVWLFSCTN</sequence>
<comment type="caution">
    <text evidence="10">The sequence shown here is derived from an EMBL/GenBank/DDBJ whole genome shotgun (WGS) entry which is preliminary data.</text>
</comment>
<protein>
    <recommendedName>
        <fullName evidence="9">Cell wall mannoprotein PIR1-like C-terminal domain-containing protein</fullName>
    </recommendedName>
</protein>
<evidence type="ECO:0000256" key="8">
    <source>
        <dbReference type="SAM" id="SignalP"/>
    </source>
</evidence>
<organism evidence="10 11">
    <name type="scientific">Ophiocordyceps sinensis</name>
    <dbReference type="NCBI Taxonomy" id="72228"/>
    <lineage>
        <taxon>Eukaryota</taxon>
        <taxon>Fungi</taxon>
        <taxon>Dikarya</taxon>
        <taxon>Ascomycota</taxon>
        <taxon>Pezizomycotina</taxon>
        <taxon>Sordariomycetes</taxon>
        <taxon>Hypocreomycetidae</taxon>
        <taxon>Hypocreales</taxon>
        <taxon>Ophiocordycipitaceae</taxon>
        <taxon>Ophiocordyceps</taxon>
    </lineage>
</organism>
<dbReference type="Proteomes" id="UP000557566">
    <property type="component" value="Unassembled WGS sequence"/>
</dbReference>
<keyword evidence="7" id="KW-0472">Membrane</keyword>
<dbReference type="InterPro" id="IPR054508">
    <property type="entry name" value="PIR1-like_C"/>
</dbReference>
<keyword evidence="7" id="KW-1133">Transmembrane helix</keyword>
<comment type="similarity">
    <text evidence="5">Belongs to the PIR protein family.</text>
</comment>
<accession>A0A8H4PN44</accession>
<evidence type="ECO:0000256" key="7">
    <source>
        <dbReference type="SAM" id="Phobius"/>
    </source>
</evidence>
<dbReference type="AlphaFoldDB" id="A0A8H4PN44"/>
<evidence type="ECO:0000256" key="4">
    <source>
        <dbReference type="ARBA" id="ARBA00022729"/>
    </source>
</evidence>
<evidence type="ECO:0000256" key="5">
    <source>
        <dbReference type="ARBA" id="ARBA00038219"/>
    </source>
</evidence>
<dbReference type="GO" id="GO:0031505">
    <property type="term" value="P:fungal-type cell wall organization"/>
    <property type="evidence" value="ECO:0007669"/>
    <property type="project" value="TreeGrafter"/>
</dbReference>
<feature type="compositionally biased region" description="Low complexity" evidence="6">
    <location>
        <begin position="319"/>
        <end position="332"/>
    </location>
</feature>
<comment type="subcellular location">
    <subcellularLocation>
        <location evidence="1">Secreted</location>
        <location evidence="1">Cell wall</location>
    </subcellularLocation>
</comment>
<dbReference type="GO" id="GO:0009277">
    <property type="term" value="C:fungal-type cell wall"/>
    <property type="evidence" value="ECO:0007669"/>
    <property type="project" value="TreeGrafter"/>
</dbReference>
<name>A0A8H4PN44_9HYPO</name>
<gene>
    <name evidence="10" type="ORF">G6O67_007895</name>
</gene>
<dbReference type="InterPro" id="IPR051153">
    <property type="entry name" value="Yeast_CWMannoprotein_PIR"/>
</dbReference>
<feature type="chain" id="PRO_5034096359" description="Cell wall mannoprotein PIR1-like C-terminal domain-containing protein" evidence="8">
    <location>
        <begin position="29"/>
        <end position="366"/>
    </location>
</feature>
<keyword evidence="3" id="KW-0964">Secreted</keyword>
<evidence type="ECO:0000313" key="10">
    <source>
        <dbReference type="EMBL" id="KAF4504445.1"/>
    </source>
</evidence>
<feature type="compositionally biased region" description="Pro residues" evidence="6">
    <location>
        <begin position="289"/>
        <end position="305"/>
    </location>
</feature>
<feature type="transmembrane region" description="Helical" evidence="7">
    <location>
        <begin position="342"/>
        <end position="362"/>
    </location>
</feature>
<evidence type="ECO:0000256" key="3">
    <source>
        <dbReference type="ARBA" id="ARBA00022525"/>
    </source>
</evidence>
<feature type="signal peptide" evidence="8">
    <location>
        <begin position="1"/>
        <end position="28"/>
    </location>
</feature>